<dbReference type="NCBIfam" id="TIGR01251">
    <property type="entry name" value="ribP_PPkin"/>
    <property type="match status" value="2"/>
</dbReference>
<keyword evidence="3 10" id="KW-0479">Metal-binding</keyword>
<keyword evidence="5" id="KW-0547">Nucleotide-binding</keyword>
<dbReference type="GO" id="GO:0016301">
    <property type="term" value="F:kinase activity"/>
    <property type="evidence" value="ECO:0007669"/>
    <property type="project" value="UniProtKB-KW"/>
</dbReference>
<feature type="domain" description="Phosphoribosyltransferase" evidence="12">
    <location>
        <begin position="136"/>
        <end position="209"/>
    </location>
</feature>
<evidence type="ECO:0000256" key="5">
    <source>
        <dbReference type="ARBA" id="ARBA00022741"/>
    </source>
</evidence>
<dbReference type="GO" id="GO:0006015">
    <property type="term" value="P:5-phosphoribose 1-diphosphate biosynthetic process"/>
    <property type="evidence" value="ECO:0007669"/>
    <property type="project" value="TreeGrafter"/>
</dbReference>
<feature type="region of interest" description="Disordered" evidence="11">
    <location>
        <begin position="61"/>
        <end position="88"/>
    </location>
</feature>
<dbReference type="EC" id="2.7.6.1" evidence="10"/>
<evidence type="ECO:0000256" key="2">
    <source>
        <dbReference type="ARBA" id="ARBA00022679"/>
    </source>
</evidence>
<proteinExistence type="inferred from homology"/>
<dbReference type="CDD" id="cd06223">
    <property type="entry name" value="PRTases_typeI"/>
    <property type="match status" value="1"/>
</dbReference>
<comment type="catalytic activity">
    <reaction evidence="8 10">
        <text>D-ribose 5-phosphate + ATP = 5-phospho-alpha-D-ribose 1-diphosphate + AMP + H(+)</text>
        <dbReference type="Rhea" id="RHEA:15609"/>
        <dbReference type="ChEBI" id="CHEBI:15378"/>
        <dbReference type="ChEBI" id="CHEBI:30616"/>
        <dbReference type="ChEBI" id="CHEBI:58017"/>
        <dbReference type="ChEBI" id="CHEBI:78346"/>
        <dbReference type="ChEBI" id="CHEBI:456215"/>
        <dbReference type="EC" id="2.7.6.1"/>
    </reaction>
</comment>
<comment type="similarity">
    <text evidence="9">Belongs to the ribose-phosphate pyrophosphokinase family.</text>
</comment>
<comment type="pathway">
    <text evidence="1">Metabolic intermediate biosynthesis; 5-phospho-alpha-D-ribose 1-diphosphate biosynthesis; 5-phospho-alpha-D-ribose 1-diphosphate from D-ribose 5-phosphate (route I): step 1/1.</text>
</comment>
<evidence type="ECO:0000256" key="9">
    <source>
        <dbReference type="RuleBase" id="RU004324"/>
    </source>
</evidence>
<dbReference type="GO" id="GO:0002189">
    <property type="term" value="C:ribose phosphate diphosphokinase complex"/>
    <property type="evidence" value="ECO:0007669"/>
    <property type="project" value="UniProtKB-ARBA"/>
</dbReference>
<dbReference type="InterPro" id="IPR029099">
    <property type="entry name" value="Pribosyltran_N"/>
</dbReference>
<dbReference type="GO" id="GO:0000287">
    <property type="term" value="F:magnesium ion binding"/>
    <property type="evidence" value="ECO:0007669"/>
    <property type="project" value="InterPro"/>
</dbReference>
<dbReference type="FunFam" id="3.40.50.2020:FF:000014">
    <property type="entry name" value="Ribose-phosphate pyrophosphokinase 1"/>
    <property type="match status" value="2"/>
</dbReference>
<dbReference type="PANTHER" id="PTHR10210">
    <property type="entry name" value="RIBOSE-PHOSPHATE DIPHOSPHOKINASE FAMILY MEMBER"/>
    <property type="match status" value="1"/>
</dbReference>
<evidence type="ECO:0000256" key="7">
    <source>
        <dbReference type="ARBA" id="ARBA00022840"/>
    </source>
</evidence>
<dbReference type="GO" id="GO:0009156">
    <property type="term" value="P:ribonucleoside monophosphate biosynthetic process"/>
    <property type="evidence" value="ECO:0007669"/>
    <property type="project" value="InterPro"/>
</dbReference>
<evidence type="ECO:0000256" key="8">
    <source>
        <dbReference type="ARBA" id="ARBA00049535"/>
    </source>
</evidence>
<dbReference type="OrthoDB" id="413572at2759"/>
<evidence type="ECO:0000256" key="6">
    <source>
        <dbReference type="ARBA" id="ARBA00022777"/>
    </source>
</evidence>
<sequence>MANEIRLLSGSGHPELSALMASRLGIEVANTTSLQYSNQETRVIIGESVRDEDVFILQSTAPGERLGAPHHHHPPQFPYGRQDKKDKSRAPISAKLMAKMLEVSGCNHVITMDLHASQIQGFFNVPVDNLYAEPSILHWIRKNLDVENTVIVSPDAGGAKRATSIADRLNTAFALIHKERPRPNVVGRMVLVGDVQDKVAIIVDDMADTPRPNVVGRMVLVGDVQDKVAIIVDDMADTCGTLAKAAATLNEHGARQVFAIVTHGILSGNAIETINQSCLSGVVVTNTVPLGDKVERCPKLKVIDVSATLAEAIRRTHNGESVSYLFTNAPL</sequence>
<evidence type="ECO:0000259" key="13">
    <source>
        <dbReference type="Pfam" id="PF13793"/>
    </source>
</evidence>
<dbReference type="GO" id="GO:0005524">
    <property type="term" value="F:ATP binding"/>
    <property type="evidence" value="ECO:0007669"/>
    <property type="project" value="UniProtKB-KW"/>
</dbReference>
<dbReference type="GO" id="GO:0004749">
    <property type="term" value="F:ribose phosphate diphosphokinase activity"/>
    <property type="evidence" value="ECO:0007669"/>
    <property type="project" value="UniProtKB-EC"/>
</dbReference>
<evidence type="ECO:0000256" key="4">
    <source>
        <dbReference type="ARBA" id="ARBA00022727"/>
    </source>
</evidence>
<keyword evidence="4 9" id="KW-0545">Nucleotide biosynthesis</keyword>
<evidence type="ECO:0000313" key="14">
    <source>
        <dbReference type="EMBL" id="KAG7136257.1"/>
    </source>
</evidence>
<protein>
    <recommendedName>
        <fullName evidence="10">Ribose-phosphate pyrophosphokinase</fullName>
        <ecNumber evidence="10">2.7.6.1</ecNumber>
    </recommendedName>
</protein>
<keyword evidence="7" id="KW-0067">ATP-binding</keyword>
<dbReference type="GO" id="GO:0006164">
    <property type="term" value="P:purine nucleotide biosynthetic process"/>
    <property type="evidence" value="ECO:0007669"/>
    <property type="project" value="TreeGrafter"/>
</dbReference>
<dbReference type="Pfam" id="PF14572">
    <property type="entry name" value="Pribosyl_synth"/>
    <property type="match status" value="1"/>
</dbReference>
<dbReference type="Pfam" id="PF00156">
    <property type="entry name" value="Pribosyltran"/>
    <property type="match status" value="1"/>
</dbReference>
<dbReference type="InterPro" id="IPR000836">
    <property type="entry name" value="PRTase_dom"/>
</dbReference>
<evidence type="ECO:0000313" key="15">
    <source>
        <dbReference type="Proteomes" id="UP000689129"/>
    </source>
</evidence>
<organism evidence="14 15">
    <name type="scientific">Verticillium longisporum</name>
    <name type="common">Verticillium dahliae var. longisporum</name>
    <dbReference type="NCBI Taxonomy" id="100787"/>
    <lineage>
        <taxon>Eukaryota</taxon>
        <taxon>Fungi</taxon>
        <taxon>Dikarya</taxon>
        <taxon>Ascomycota</taxon>
        <taxon>Pezizomycotina</taxon>
        <taxon>Sordariomycetes</taxon>
        <taxon>Hypocreomycetidae</taxon>
        <taxon>Glomerellales</taxon>
        <taxon>Plectosphaerellaceae</taxon>
        <taxon>Verticillium</taxon>
    </lineage>
</organism>
<reference evidence="14" key="1">
    <citation type="journal article" date="2021" name="Mol. Plant Pathol.">
        <title>A 20-kb lineage-specific genomic region tames virulence in pathogenic amphidiploid Verticillium longisporum.</title>
        <authorList>
            <person name="Harting R."/>
            <person name="Starke J."/>
            <person name="Kusch H."/>
            <person name="Poggeler S."/>
            <person name="Maurus I."/>
            <person name="Schluter R."/>
            <person name="Landesfeind M."/>
            <person name="Bulla I."/>
            <person name="Nowrousian M."/>
            <person name="de Jonge R."/>
            <person name="Stahlhut G."/>
            <person name="Hoff K.J."/>
            <person name="Asshauer K.P."/>
            <person name="Thurmer A."/>
            <person name="Stanke M."/>
            <person name="Daniel R."/>
            <person name="Morgenstern B."/>
            <person name="Thomma B.P.H.J."/>
            <person name="Kronstad J.W."/>
            <person name="Braus-Stromeyer S.A."/>
            <person name="Braus G.H."/>
        </authorList>
    </citation>
    <scope>NUCLEOTIDE SEQUENCE</scope>
    <source>
        <strain evidence="14">Vl32</strain>
    </source>
</reference>
<evidence type="ECO:0000256" key="10">
    <source>
        <dbReference type="RuleBase" id="RU004325"/>
    </source>
</evidence>
<feature type="domain" description="Ribose-phosphate pyrophosphokinase N-terminal" evidence="13">
    <location>
        <begin position="5"/>
        <end position="62"/>
    </location>
</feature>
<dbReference type="PANTHER" id="PTHR10210:SF32">
    <property type="entry name" value="RIBOSE-PHOSPHATE PYROPHOSPHOKINASE 2"/>
    <property type="match status" value="1"/>
</dbReference>
<feature type="domain" description="Ribose-phosphate pyrophosphokinase N-terminal" evidence="13">
    <location>
        <begin position="75"/>
        <end position="105"/>
    </location>
</feature>
<dbReference type="InterPro" id="IPR000842">
    <property type="entry name" value="PRib_PP_synth_CS"/>
</dbReference>
<comment type="caution">
    <text evidence="14">The sequence shown here is derived from an EMBL/GenBank/DDBJ whole genome shotgun (WGS) entry which is preliminary data.</text>
</comment>
<keyword evidence="6 10" id="KW-0418">Kinase</keyword>
<dbReference type="PROSITE" id="PS00114">
    <property type="entry name" value="PRPP_SYNTHASE"/>
    <property type="match status" value="1"/>
</dbReference>
<keyword evidence="10" id="KW-0460">Magnesium</keyword>
<dbReference type="EMBL" id="JAEMWZ010000109">
    <property type="protein sequence ID" value="KAG7136257.1"/>
    <property type="molecule type" value="Genomic_DNA"/>
</dbReference>
<name>A0A8I2ZPH4_VERLO</name>
<evidence type="ECO:0000256" key="3">
    <source>
        <dbReference type="ARBA" id="ARBA00022723"/>
    </source>
</evidence>
<accession>A0A8I2ZPH4</accession>
<evidence type="ECO:0000256" key="1">
    <source>
        <dbReference type="ARBA" id="ARBA00004996"/>
    </source>
</evidence>
<dbReference type="Pfam" id="PF13793">
    <property type="entry name" value="Pribosyltran_N"/>
    <property type="match status" value="2"/>
</dbReference>
<dbReference type="Proteomes" id="UP000689129">
    <property type="component" value="Unassembled WGS sequence"/>
</dbReference>
<gene>
    <name evidence="14" type="ORF">HYQ45_006216</name>
</gene>
<dbReference type="AlphaFoldDB" id="A0A8I2ZPH4"/>
<dbReference type="InterPro" id="IPR005946">
    <property type="entry name" value="Rib-P_diPkinase"/>
</dbReference>
<evidence type="ECO:0000256" key="11">
    <source>
        <dbReference type="SAM" id="MobiDB-lite"/>
    </source>
</evidence>
<evidence type="ECO:0000259" key="12">
    <source>
        <dbReference type="Pfam" id="PF00156"/>
    </source>
</evidence>
<keyword evidence="2" id="KW-0808">Transferase</keyword>
<dbReference type="GO" id="GO:0005737">
    <property type="term" value="C:cytoplasm"/>
    <property type="evidence" value="ECO:0007669"/>
    <property type="project" value="TreeGrafter"/>
</dbReference>
<dbReference type="SMART" id="SM01400">
    <property type="entry name" value="Pribosyltran_N"/>
    <property type="match status" value="1"/>
</dbReference>